<comment type="caution">
    <text evidence="2">The sequence shown here is derived from an EMBL/GenBank/DDBJ whole genome shotgun (WGS) entry which is preliminary data.</text>
</comment>
<dbReference type="Proteomes" id="UP000530186">
    <property type="component" value="Unassembled WGS sequence"/>
</dbReference>
<dbReference type="InterPro" id="IPR058982">
    <property type="entry name" value="Beta-barrel_AprE"/>
</dbReference>
<dbReference type="Gene3D" id="2.40.30.170">
    <property type="match status" value="1"/>
</dbReference>
<proteinExistence type="predicted"/>
<name>A0A7V8N0R8_9LACT</name>
<accession>A0A7V8N0R8</accession>
<evidence type="ECO:0000313" key="3">
    <source>
        <dbReference type="Proteomes" id="UP000530186"/>
    </source>
</evidence>
<evidence type="ECO:0000259" key="1">
    <source>
        <dbReference type="Pfam" id="PF26002"/>
    </source>
</evidence>
<keyword evidence="3" id="KW-1185">Reference proteome</keyword>
<evidence type="ECO:0000313" key="2">
    <source>
        <dbReference type="EMBL" id="MBA0016472.1"/>
    </source>
</evidence>
<organism evidence="2 3">
    <name type="scientific">Pseudolactococcus laudensis</name>
    <dbReference type="NCBI Taxonomy" id="1494461"/>
    <lineage>
        <taxon>Bacteria</taxon>
        <taxon>Bacillati</taxon>
        <taxon>Bacillota</taxon>
        <taxon>Bacilli</taxon>
        <taxon>Lactobacillales</taxon>
        <taxon>Streptococcaceae</taxon>
        <taxon>Pseudolactococcus</taxon>
    </lineage>
</organism>
<dbReference type="Pfam" id="PF26002">
    <property type="entry name" value="Beta-barrel_AprE"/>
    <property type="match status" value="1"/>
</dbReference>
<protein>
    <submittedName>
        <fullName evidence="2">HlyD family efflux transporter periplasmic adaptor subunit</fullName>
    </submittedName>
</protein>
<dbReference type="AlphaFoldDB" id="A0A7V8N0R8"/>
<reference evidence="2 3" key="1">
    <citation type="submission" date="2020-07" db="EMBL/GenBank/DDBJ databases">
        <authorList>
            <person name="Hilgarth M."/>
            <person name="Werum V."/>
            <person name="Vogel R.F."/>
        </authorList>
    </citation>
    <scope>NUCLEOTIDE SEQUENCE [LARGE SCALE GENOMIC DNA]</scope>
    <source>
        <strain evidence="2 3">DSM 28961</strain>
    </source>
</reference>
<dbReference type="EMBL" id="JACBNY010000005">
    <property type="protein sequence ID" value="MBA0016472.1"/>
    <property type="molecule type" value="Genomic_DNA"/>
</dbReference>
<feature type="domain" description="AprE-like beta-barrel" evidence="1">
    <location>
        <begin position="9"/>
        <end position="99"/>
    </location>
</feature>
<gene>
    <name evidence="2" type="ORF">HZR21_04815</name>
</gene>
<dbReference type="GeneID" id="303194836"/>
<sequence length="119" mass="13126">MDKGKDSKLIGEIYISAQDRSKIKVGNTTKLSLAGVNQTKYGLLTGKIKSISDGTITQGSGENTQVLYQVDVALDKTKLTSGEEEILAKASMPTVASIVYEKENYMEWLMEQLNFTKEK</sequence>
<dbReference type="RefSeq" id="WP_180746676.1">
    <property type="nucleotide sequence ID" value="NZ_CBCRWQ010000006.1"/>
</dbReference>